<protein>
    <submittedName>
        <fullName evidence="2">Uncharacterized protein</fullName>
    </submittedName>
</protein>
<reference evidence="2 3" key="1">
    <citation type="journal article" date="2013" name="Genome Announc.">
        <title>Complete Genome Sequence of Mycobacterium massiliense Clinical Strain Asan 50594, Belonging to the Type II Genotype.</title>
        <authorList>
            <person name="Kim B.J."/>
            <person name="Kim B.R."/>
            <person name="Hong S.H."/>
            <person name="Seok S.H."/>
            <person name="Kook Y.H."/>
            <person name="Kim B.J."/>
        </authorList>
    </citation>
    <scope>NUCLEOTIDE SEQUENCE [LARGE SCALE GENOMIC DNA]</scope>
    <source>
        <strain evidence="2 3">50594</strain>
    </source>
</reference>
<evidence type="ECO:0000313" key="2">
    <source>
        <dbReference type="EMBL" id="AGM29613.1"/>
    </source>
</evidence>
<organism evidence="2 3">
    <name type="scientific">Mycobacteroides abscessus subsp. bolletii 50594</name>
    <dbReference type="NCBI Taxonomy" id="1303024"/>
    <lineage>
        <taxon>Bacteria</taxon>
        <taxon>Bacillati</taxon>
        <taxon>Actinomycetota</taxon>
        <taxon>Actinomycetes</taxon>
        <taxon>Mycobacteriales</taxon>
        <taxon>Mycobacteriaceae</taxon>
        <taxon>Mycobacteroides</taxon>
        <taxon>Mycobacteroides abscessus</taxon>
    </lineage>
</organism>
<evidence type="ECO:0000313" key="3">
    <source>
        <dbReference type="Proteomes" id="UP000013961"/>
    </source>
</evidence>
<dbReference type="EMBL" id="CP004374">
    <property type="protein sequence ID" value="AGM29613.1"/>
    <property type="molecule type" value="Genomic_DNA"/>
</dbReference>
<name>A0AB33ACY2_9MYCO</name>
<feature type="compositionally biased region" description="Low complexity" evidence="1">
    <location>
        <begin position="1"/>
        <end position="15"/>
    </location>
</feature>
<feature type="region of interest" description="Disordered" evidence="1">
    <location>
        <begin position="1"/>
        <end position="23"/>
    </location>
</feature>
<dbReference type="Proteomes" id="UP000013961">
    <property type="component" value="Chromosome"/>
</dbReference>
<proteinExistence type="predicted"/>
<sequence>MFSTGTGAAEAAESGWVSGGIGTSNTLSVRELATVHA</sequence>
<evidence type="ECO:0000256" key="1">
    <source>
        <dbReference type="SAM" id="MobiDB-lite"/>
    </source>
</evidence>
<dbReference type="KEGG" id="mabb:MASS_3011"/>
<accession>A0AB33ACY2</accession>
<gene>
    <name evidence="2" type="ORF">MASS_3011</name>
</gene>
<dbReference type="AlphaFoldDB" id="A0AB33ACY2"/>